<dbReference type="EMBL" id="OX458333">
    <property type="protein sequence ID" value="CAI8923853.1"/>
    <property type="molecule type" value="Genomic_DNA"/>
</dbReference>
<sequence length="48" mass="5237">MAVQTITVPCILGKDALFLCSLILKDALSRPYARLELLSENFDVNLGA</sequence>
<protein>
    <submittedName>
        <fullName evidence="1">Uncharacterized protein</fullName>
    </submittedName>
</protein>
<evidence type="ECO:0000313" key="1">
    <source>
        <dbReference type="EMBL" id="CAI8923853.1"/>
    </source>
</evidence>
<name>A0ABN8X7M4_9GAMM</name>
<keyword evidence="2" id="KW-1185">Reference proteome</keyword>
<reference evidence="1 2" key="1">
    <citation type="submission" date="2023-03" db="EMBL/GenBank/DDBJ databases">
        <authorList>
            <person name="Pearce D."/>
        </authorList>
    </citation>
    <scope>NUCLEOTIDE SEQUENCE [LARGE SCALE GENOMIC DNA]</scope>
    <source>
        <strain evidence="1">Msz</strain>
    </source>
</reference>
<evidence type="ECO:0000313" key="2">
    <source>
        <dbReference type="Proteomes" id="UP001162030"/>
    </source>
</evidence>
<proteinExistence type="predicted"/>
<organism evidence="1 2">
    <name type="scientific">Methylocaldum szegediense</name>
    <dbReference type="NCBI Taxonomy" id="73780"/>
    <lineage>
        <taxon>Bacteria</taxon>
        <taxon>Pseudomonadati</taxon>
        <taxon>Pseudomonadota</taxon>
        <taxon>Gammaproteobacteria</taxon>
        <taxon>Methylococcales</taxon>
        <taxon>Methylococcaceae</taxon>
        <taxon>Methylocaldum</taxon>
    </lineage>
</organism>
<accession>A0ABN8X7M4</accession>
<gene>
    <name evidence="1" type="ORF">MSZNOR_3895</name>
</gene>
<dbReference type="Proteomes" id="UP001162030">
    <property type="component" value="Chromosome"/>
</dbReference>
<dbReference type="RefSeq" id="WP_156912662.1">
    <property type="nucleotide sequence ID" value="NZ_OX458333.1"/>
</dbReference>